<evidence type="ECO:0000313" key="2">
    <source>
        <dbReference type="EMBL" id="AZQ32221.1"/>
    </source>
</evidence>
<gene>
    <name evidence="2" type="ORF">EJ357_00965</name>
</gene>
<evidence type="ECO:0000313" key="3">
    <source>
        <dbReference type="Proteomes" id="UP000280298"/>
    </source>
</evidence>
<dbReference type="RefSeq" id="WP_126387693.1">
    <property type="nucleotide sequence ID" value="NZ_CP034539.1"/>
</dbReference>
<accession>A0A3Q9END1</accession>
<name>A0A3Q9END1_9ACTN</name>
<dbReference type="InterPro" id="IPR029058">
    <property type="entry name" value="AB_hydrolase_fold"/>
</dbReference>
<dbReference type="PANTHER" id="PTHR43433">
    <property type="entry name" value="HYDROLASE, ALPHA/BETA FOLD FAMILY PROTEIN"/>
    <property type="match status" value="1"/>
</dbReference>
<dbReference type="OrthoDB" id="3210844at2"/>
<dbReference type="Pfam" id="PF00561">
    <property type="entry name" value="Abhydrolase_1"/>
    <property type="match status" value="1"/>
</dbReference>
<dbReference type="EMBL" id="CP034539">
    <property type="protein sequence ID" value="AZQ32221.1"/>
    <property type="molecule type" value="Genomic_DNA"/>
</dbReference>
<keyword evidence="2" id="KW-0378">Hydrolase</keyword>
<proteinExistence type="predicted"/>
<dbReference type="AlphaFoldDB" id="A0A3Q9END1"/>
<organism evidence="2 3">
    <name type="scientific">Streptomyces cyaneochromogenes</name>
    <dbReference type="NCBI Taxonomy" id="2496836"/>
    <lineage>
        <taxon>Bacteria</taxon>
        <taxon>Bacillati</taxon>
        <taxon>Actinomycetota</taxon>
        <taxon>Actinomycetes</taxon>
        <taxon>Kitasatosporales</taxon>
        <taxon>Streptomycetaceae</taxon>
        <taxon>Streptomyces</taxon>
    </lineage>
</organism>
<protein>
    <submittedName>
        <fullName evidence="2">Alpha/beta hydrolase</fullName>
    </submittedName>
</protein>
<dbReference type="InterPro" id="IPR050471">
    <property type="entry name" value="AB_hydrolase"/>
</dbReference>
<keyword evidence="3" id="KW-1185">Reference proteome</keyword>
<sequence>MPVVAVNGIRLHYEEEGTGEPVVMVQGTGGGHTVWQLHQVPALTEAGFRVVTFDNRGIPPTSECPGGFTLRDMVADTAALIEHLGLGPCRVVGTSLGAFVTQELALARPDLVDRAVLMATRARTDTLRLALTRAEIELYDSGTPLPARYAAVLRALKSLSPRTLDDDAAMADWLDLFELAGPAGPGQRVQMELSKLNDRLDAYRGIRVPVQVIAFADDLITPAHLGREVADAIPGAVYELIQGCGHYGYLEDPATVNKALVQFLTAGI</sequence>
<evidence type="ECO:0000259" key="1">
    <source>
        <dbReference type="Pfam" id="PF00561"/>
    </source>
</evidence>
<feature type="domain" description="AB hydrolase-1" evidence="1">
    <location>
        <begin position="21"/>
        <end position="253"/>
    </location>
</feature>
<dbReference type="SUPFAM" id="SSF53474">
    <property type="entry name" value="alpha/beta-Hydrolases"/>
    <property type="match status" value="1"/>
</dbReference>
<dbReference type="Gene3D" id="3.40.50.1820">
    <property type="entry name" value="alpha/beta hydrolase"/>
    <property type="match status" value="1"/>
</dbReference>
<dbReference type="PANTHER" id="PTHR43433:SF5">
    <property type="entry name" value="AB HYDROLASE-1 DOMAIN-CONTAINING PROTEIN"/>
    <property type="match status" value="1"/>
</dbReference>
<dbReference type="InterPro" id="IPR000073">
    <property type="entry name" value="AB_hydrolase_1"/>
</dbReference>
<dbReference type="Proteomes" id="UP000280298">
    <property type="component" value="Chromosome"/>
</dbReference>
<dbReference type="KEGG" id="scya:EJ357_00965"/>
<dbReference type="GO" id="GO:0016787">
    <property type="term" value="F:hydrolase activity"/>
    <property type="evidence" value="ECO:0007669"/>
    <property type="project" value="UniProtKB-KW"/>
</dbReference>
<reference evidence="2 3" key="1">
    <citation type="journal article" date="2019" name="Int. J. Syst. Evol. Microbiol.">
        <title>Streptomyces cyaneochromogenes sp. nov., a blue pigment-producing actinomycete from manganese-contaminated soil.</title>
        <authorList>
            <person name="Tang X."/>
            <person name="Zhao J."/>
            <person name="Li K."/>
            <person name="Chen Z."/>
            <person name="Sun Y."/>
            <person name="Gao J."/>
        </authorList>
    </citation>
    <scope>NUCLEOTIDE SEQUENCE [LARGE SCALE GENOMIC DNA]</scope>
    <source>
        <strain evidence="2 3">MK-45</strain>
    </source>
</reference>